<dbReference type="STRING" id="1261131.lam_376"/>
<dbReference type="CDD" id="cd13399">
    <property type="entry name" value="Slt35-like"/>
    <property type="match status" value="1"/>
</dbReference>
<dbReference type="InterPro" id="IPR043426">
    <property type="entry name" value="MltB-like"/>
</dbReference>
<accession>U6B572</accession>
<dbReference type="AlphaFoldDB" id="U6B572"/>
<protein>
    <submittedName>
        <fullName evidence="2">Membrane-bound lytic murein transglycosylase B</fullName>
    </submittedName>
</protein>
<proteinExistence type="predicted"/>
<organism evidence="2 3">
    <name type="scientific">Candidatus Liberibacter americanus str. Sao Paulo</name>
    <dbReference type="NCBI Taxonomy" id="1261131"/>
    <lineage>
        <taxon>Bacteria</taxon>
        <taxon>Pseudomonadati</taxon>
        <taxon>Pseudomonadota</taxon>
        <taxon>Alphaproteobacteria</taxon>
        <taxon>Hyphomicrobiales</taxon>
        <taxon>Rhizobiaceae</taxon>
        <taxon>Liberibacter</taxon>
    </lineage>
</organism>
<dbReference type="GO" id="GO:0008933">
    <property type="term" value="F:peptidoglycan lytic transglycosylase activity"/>
    <property type="evidence" value="ECO:0007669"/>
    <property type="project" value="TreeGrafter"/>
</dbReference>
<dbReference type="PANTHER" id="PTHR30163">
    <property type="entry name" value="MEMBRANE-BOUND LYTIC MUREIN TRANSGLYCOSYLASE B"/>
    <property type="match status" value="1"/>
</dbReference>
<keyword evidence="3" id="KW-1185">Reference proteome</keyword>
<dbReference type="Gene3D" id="1.10.8.350">
    <property type="entry name" value="Bacterial muramidase"/>
    <property type="match status" value="1"/>
</dbReference>
<reference evidence="2 3" key="1">
    <citation type="journal article" date="2014" name="Mol. Plant Microbe Interact.">
        <title>The complete genome sequence of Candidatus Liberibacter americanus, associated with citrus Huanglongbing.</title>
        <authorList>
            <person name="Wulff N.A."/>
            <person name="Zhang S."/>
            <person name="Setubal J.C."/>
            <person name="Almeida N.F."/>
            <person name="Martins E.C."/>
            <person name="Harakava R."/>
            <person name="Kumar D."/>
            <person name="Rangel L.T."/>
            <person name="Foissac X."/>
            <person name="Bove J."/>
            <person name="Gabriel D.W."/>
        </authorList>
    </citation>
    <scope>NUCLEOTIDE SEQUENCE [LARGE SCALE GENOMIC DNA]</scope>
    <source>
        <strain evidence="2 3">Sao Paulo</strain>
    </source>
</reference>
<dbReference type="Pfam" id="PF13406">
    <property type="entry name" value="SLT_2"/>
    <property type="match status" value="1"/>
</dbReference>
<dbReference type="PANTHER" id="PTHR30163:SF8">
    <property type="entry name" value="LYTIC MUREIN TRANSGLYCOSYLASE"/>
    <property type="match status" value="1"/>
</dbReference>
<evidence type="ECO:0000313" key="3">
    <source>
        <dbReference type="Proteomes" id="UP000017862"/>
    </source>
</evidence>
<dbReference type="HOGENOM" id="CLU_035402_3_0_5"/>
<evidence type="ECO:0000259" key="1">
    <source>
        <dbReference type="Pfam" id="PF13406"/>
    </source>
</evidence>
<dbReference type="InterPro" id="IPR023346">
    <property type="entry name" value="Lysozyme-like_dom_sf"/>
</dbReference>
<evidence type="ECO:0000313" key="2">
    <source>
        <dbReference type="EMBL" id="AHA27743.1"/>
    </source>
</evidence>
<dbReference type="InterPro" id="IPR031304">
    <property type="entry name" value="SLT_2"/>
</dbReference>
<gene>
    <name evidence="2" type="primary">mltB</name>
    <name evidence="2" type="ORF">lam_376</name>
</gene>
<dbReference type="EMBL" id="CP006604">
    <property type="protein sequence ID" value="AHA27743.1"/>
    <property type="molecule type" value="Genomic_DNA"/>
</dbReference>
<feature type="domain" description="Transglycosylase SLT" evidence="1">
    <location>
        <begin position="40"/>
        <end position="242"/>
    </location>
</feature>
<dbReference type="eggNOG" id="COG2951">
    <property type="taxonomic scope" value="Bacteria"/>
</dbReference>
<sequence length="285" mass="31949">MTICSDNLDSFKEWISEKKGINRKVSPVSTVSICSDNPDNFKEWISEARNEAIKKGINIKIVNDIFSNLEYSFKTIELDRKQTIFKLSFDEFLKKVSAASVIENGKSMKRKYSDFLKKVEKNYGVSPGVLMALWGLESKFGTKKGTINTLSALATLSYDCRRSKLFTEQFFTAVSLVNNGTISIDSIGAPHGEIGQFQFLPTNVERFAVDADGDGKADVVNSNLDAIESAANFLKKSGWNAMYGYQPQEPNFKILNRWNASMVYKKTVAYIAANIDGLKIKDVYE</sequence>
<name>U6B572_9HYPH</name>
<dbReference type="SUPFAM" id="SSF53955">
    <property type="entry name" value="Lysozyme-like"/>
    <property type="match status" value="1"/>
</dbReference>
<dbReference type="Proteomes" id="UP000017862">
    <property type="component" value="Chromosome"/>
</dbReference>
<dbReference type="GO" id="GO:0009253">
    <property type="term" value="P:peptidoglycan catabolic process"/>
    <property type="evidence" value="ECO:0007669"/>
    <property type="project" value="TreeGrafter"/>
</dbReference>
<dbReference type="PATRIC" id="fig|1261131.3.peg.361"/>
<dbReference type="KEGG" id="lar:lam_376"/>